<dbReference type="Gene3D" id="3.40.50.1820">
    <property type="entry name" value="alpha/beta hydrolase"/>
    <property type="match status" value="1"/>
</dbReference>
<dbReference type="OrthoDB" id="8871309at2"/>
<evidence type="ECO:0000256" key="1">
    <source>
        <dbReference type="SAM" id="MobiDB-lite"/>
    </source>
</evidence>
<name>A0A5Q0GXX3_SACSY</name>
<protein>
    <submittedName>
        <fullName evidence="4">Alpha/beta hydrolase</fullName>
    </submittedName>
</protein>
<dbReference type="InterPro" id="IPR049036">
    <property type="entry name" value="AF_1763-like_C"/>
</dbReference>
<dbReference type="Gene3D" id="2.60.40.2200">
    <property type="match status" value="1"/>
</dbReference>
<evidence type="ECO:0000313" key="4">
    <source>
        <dbReference type="EMBL" id="QFZ18799.1"/>
    </source>
</evidence>
<organism evidence="4 5">
    <name type="scientific">Saccharothrix syringae</name>
    <name type="common">Nocardiopsis syringae</name>
    <dbReference type="NCBI Taxonomy" id="103733"/>
    <lineage>
        <taxon>Bacteria</taxon>
        <taxon>Bacillati</taxon>
        <taxon>Actinomycetota</taxon>
        <taxon>Actinomycetes</taxon>
        <taxon>Pseudonocardiales</taxon>
        <taxon>Pseudonocardiaceae</taxon>
        <taxon>Saccharothrix</taxon>
    </lineage>
</organism>
<dbReference type="Pfam" id="PF18067">
    <property type="entry name" value="Lipase_C"/>
    <property type="match status" value="1"/>
</dbReference>
<dbReference type="GO" id="GO:0016298">
    <property type="term" value="F:lipase activity"/>
    <property type="evidence" value="ECO:0007669"/>
    <property type="project" value="TreeGrafter"/>
</dbReference>
<dbReference type="PANTHER" id="PTHR32015">
    <property type="entry name" value="FASTING INDUCED LIPASE"/>
    <property type="match status" value="1"/>
</dbReference>
<dbReference type="InterPro" id="IPR029058">
    <property type="entry name" value="AB_hydrolase_fold"/>
</dbReference>
<reference evidence="5" key="1">
    <citation type="journal article" date="2021" name="Curr. Microbiol.">
        <title>Complete genome of nocamycin-producing strain Saccharothrix syringae NRRL B-16468 reveals the biosynthetic potential for secondary metabolites.</title>
        <authorList>
            <person name="Mo X."/>
            <person name="Yang S."/>
        </authorList>
    </citation>
    <scope>NUCLEOTIDE SEQUENCE [LARGE SCALE GENOMIC DNA]</scope>
    <source>
        <strain evidence="5">ATCC 51364 / DSM 43886 / JCM 6844 / KCTC 9398 / NBRC 14523 / NRRL B-16468 / INA 2240</strain>
    </source>
</reference>
<feature type="domain" description="AF-1763-like C-terminal" evidence="3">
    <location>
        <begin position="401"/>
        <end position="512"/>
    </location>
</feature>
<dbReference type="EMBL" id="CP034550">
    <property type="protein sequence ID" value="QFZ18799.1"/>
    <property type="molecule type" value="Genomic_DNA"/>
</dbReference>
<feature type="domain" description="AFL C-terminal" evidence="2">
    <location>
        <begin position="292"/>
        <end position="383"/>
    </location>
</feature>
<feature type="region of interest" description="Disordered" evidence="1">
    <location>
        <begin position="1"/>
        <end position="44"/>
    </location>
</feature>
<accession>A0A5Q0GXX3</accession>
<dbReference type="PANTHER" id="PTHR32015:SF1">
    <property type="entry name" value="LIPASE"/>
    <property type="match status" value="1"/>
</dbReference>
<dbReference type="Proteomes" id="UP000325787">
    <property type="component" value="Chromosome"/>
</dbReference>
<dbReference type="GO" id="GO:0016042">
    <property type="term" value="P:lipid catabolic process"/>
    <property type="evidence" value="ECO:0007669"/>
    <property type="project" value="InterPro"/>
</dbReference>
<dbReference type="KEGG" id="ssyi:EKG83_16275"/>
<keyword evidence="5" id="KW-1185">Reference proteome</keyword>
<dbReference type="Gene3D" id="2.60.40.2190">
    <property type="match status" value="1"/>
</dbReference>
<evidence type="ECO:0000313" key="5">
    <source>
        <dbReference type="Proteomes" id="UP000325787"/>
    </source>
</evidence>
<proteinExistence type="predicted"/>
<dbReference type="InterPro" id="IPR040664">
    <property type="entry name" value="AFL_C"/>
</dbReference>
<dbReference type="Pfam" id="PF21768">
    <property type="entry name" value="AF_1763-like_C"/>
    <property type="match status" value="1"/>
</dbReference>
<dbReference type="InterPro" id="IPR002918">
    <property type="entry name" value="Lipase_EstA/Esterase_EstB"/>
</dbReference>
<dbReference type="SUPFAM" id="SSF53474">
    <property type="entry name" value="alpha/beta-Hydrolases"/>
    <property type="match status" value="1"/>
</dbReference>
<evidence type="ECO:0000259" key="2">
    <source>
        <dbReference type="Pfam" id="PF18067"/>
    </source>
</evidence>
<evidence type="ECO:0000259" key="3">
    <source>
        <dbReference type="Pfam" id="PF21768"/>
    </source>
</evidence>
<dbReference type="Pfam" id="PF01674">
    <property type="entry name" value="Lipase_2"/>
    <property type="match status" value="1"/>
</dbReference>
<keyword evidence="4" id="KW-0378">Hydrolase</keyword>
<dbReference type="AlphaFoldDB" id="A0A5Q0GXX3"/>
<gene>
    <name evidence="4" type="ORF">EKG83_16275</name>
</gene>
<sequence>MAVPAAYGAGRERRRAEHRSRQVGAHRDDRDGGGAVRANRPVRPPSHVLPERWCPANGRRYVRAVFPGAAGVRRPRRRLGPRTRTEGPPVTRLALLAAALVAVSTPLVATAPEAHAAPTVPVIFVHGQEGSAQQFQSTAQRLSGNGYPDRLLHAYEYDTGTLLNERAVLGLAVFVDRVRAATGSPTVDIIAHSRGTIVAHSYLSDRRHAAEVRRYVNVDGRSSLLPPGGVPTLALWSGLQPDGAIGGATNVHLPDLGHTETTTSAESFAHVYRFLTGTAPQTTQVVPQPSGVTVSGRATYFGANSGVPGRLAVWEVEESSGTRVGSAPVHTTTTYDGAFGPLAVDPRKRYELEYQRTGEPTSHFYFESFERTNQFVRLQISAPGGPADDVDRCPTHTAITVVRNREWWSDQGAGSDGLALNGVEVLTANVAPRSRQVLAAFLFDDGCDRRSALGAPAADFASLPFLTGVDVYLPPTGSVAVREGIRGTTQSRTVTVPAWRSDQHSVTVEFKDYADIR</sequence>